<dbReference type="Pfam" id="PF00234">
    <property type="entry name" value="Tryp_alpha_amyl"/>
    <property type="match status" value="1"/>
</dbReference>
<feature type="chain" id="PRO_5041951316" description="Non-specific lipid-transfer protein" evidence="5">
    <location>
        <begin position="28"/>
        <end position="118"/>
    </location>
</feature>
<feature type="signal peptide" evidence="5">
    <location>
        <begin position="1"/>
        <end position="27"/>
    </location>
</feature>
<dbReference type="CDD" id="cd01960">
    <property type="entry name" value="nsLTP1"/>
    <property type="match status" value="1"/>
</dbReference>
<evidence type="ECO:0000256" key="3">
    <source>
        <dbReference type="ARBA" id="ARBA00023121"/>
    </source>
</evidence>
<dbReference type="Gene3D" id="1.10.110.10">
    <property type="entry name" value="Plant lipid-transfer and hydrophobic proteins"/>
    <property type="match status" value="1"/>
</dbReference>
<dbReference type="PANTHER" id="PTHR33076">
    <property type="entry name" value="NON-SPECIFIC LIPID-TRANSFER PROTEIN 2-RELATED"/>
    <property type="match status" value="1"/>
</dbReference>
<keyword evidence="8" id="KW-1185">Reference proteome</keyword>
<comment type="function">
    <text evidence="4">Plant non-specific lipid-transfer proteins transfer phospholipids as well as galactolipids across membranes. May play a role in wax or cutin deposition in the cell walls of expanding epidermal cells and certain secretory tissues.</text>
</comment>
<comment type="caution">
    <text evidence="7">The sequence shown here is derived from an EMBL/GenBank/DDBJ whole genome shotgun (WGS) entry which is preliminary data.</text>
</comment>
<dbReference type="AlphaFoldDB" id="A0AAE2C259"/>
<evidence type="ECO:0000313" key="7">
    <source>
        <dbReference type="EMBL" id="KAK4406281.1"/>
    </source>
</evidence>
<organism evidence="7 8">
    <name type="scientific">Sesamum angolense</name>
    <dbReference type="NCBI Taxonomy" id="2727404"/>
    <lineage>
        <taxon>Eukaryota</taxon>
        <taxon>Viridiplantae</taxon>
        <taxon>Streptophyta</taxon>
        <taxon>Embryophyta</taxon>
        <taxon>Tracheophyta</taxon>
        <taxon>Spermatophyta</taxon>
        <taxon>Magnoliopsida</taxon>
        <taxon>eudicotyledons</taxon>
        <taxon>Gunneridae</taxon>
        <taxon>Pentapetalae</taxon>
        <taxon>asterids</taxon>
        <taxon>lamiids</taxon>
        <taxon>Lamiales</taxon>
        <taxon>Pedaliaceae</taxon>
        <taxon>Sesamum</taxon>
    </lineage>
</organism>
<evidence type="ECO:0000256" key="4">
    <source>
        <dbReference type="RuleBase" id="RU000628"/>
    </source>
</evidence>
<dbReference type="InterPro" id="IPR000528">
    <property type="entry name" value="Plant_nsLTP"/>
</dbReference>
<reference evidence="7" key="2">
    <citation type="journal article" date="2024" name="Plant">
        <title>Genomic evolution and insights into agronomic trait innovations of Sesamum species.</title>
        <authorList>
            <person name="Miao H."/>
            <person name="Wang L."/>
            <person name="Qu L."/>
            <person name="Liu H."/>
            <person name="Sun Y."/>
            <person name="Le M."/>
            <person name="Wang Q."/>
            <person name="Wei S."/>
            <person name="Zheng Y."/>
            <person name="Lin W."/>
            <person name="Duan Y."/>
            <person name="Cao H."/>
            <person name="Xiong S."/>
            <person name="Wang X."/>
            <person name="Wei L."/>
            <person name="Li C."/>
            <person name="Ma Q."/>
            <person name="Ju M."/>
            <person name="Zhao R."/>
            <person name="Li G."/>
            <person name="Mu C."/>
            <person name="Tian Q."/>
            <person name="Mei H."/>
            <person name="Zhang T."/>
            <person name="Gao T."/>
            <person name="Zhang H."/>
        </authorList>
    </citation>
    <scope>NUCLEOTIDE SEQUENCE</scope>
    <source>
        <strain evidence="7">K16</strain>
    </source>
</reference>
<dbReference type="InterPro" id="IPR016140">
    <property type="entry name" value="Bifunc_inhib/LTP/seed_store"/>
</dbReference>
<evidence type="ECO:0000256" key="5">
    <source>
        <dbReference type="SAM" id="SignalP"/>
    </source>
</evidence>
<evidence type="ECO:0000256" key="1">
    <source>
        <dbReference type="ARBA" id="ARBA00009748"/>
    </source>
</evidence>
<protein>
    <recommendedName>
        <fullName evidence="4">Non-specific lipid-transfer protein</fullName>
    </recommendedName>
</protein>
<evidence type="ECO:0000259" key="6">
    <source>
        <dbReference type="SMART" id="SM00499"/>
    </source>
</evidence>
<dbReference type="GO" id="GO:0008289">
    <property type="term" value="F:lipid binding"/>
    <property type="evidence" value="ECO:0007669"/>
    <property type="project" value="UniProtKB-KW"/>
</dbReference>
<sequence>MAGTIKPMLVVLIAVVSIMSVVPKGEAAIGCGTVVSYLNPCLPYVTGNGALGGCCNGIKSLYAAAKTTPDKQSVCNCLKSLAGSTSSVNLGKAAGLPSQCGLNIPYKISPSTDCSKVQ</sequence>
<keyword evidence="5" id="KW-0732">Signal</keyword>
<accession>A0AAE2C259</accession>
<dbReference type="SUPFAM" id="SSF47699">
    <property type="entry name" value="Bifunctional inhibitor/lipid-transfer protein/seed storage 2S albumin"/>
    <property type="match status" value="1"/>
</dbReference>
<name>A0AAE2C259_9LAMI</name>
<feature type="domain" description="Bifunctional inhibitor/plant lipid transfer protein/seed storage helical" evidence="6">
    <location>
        <begin position="31"/>
        <end position="114"/>
    </location>
</feature>
<dbReference type="PROSITE" id="PS00597">
    <property type="entry name" value="PLANT_LTP"/>
    <property type="match status" value="1"/>
</dbReference>
<dbReference type="Proteomes" id="UP001289374">
    <property type="component" value="Unassembled WGS sequence"/>
</dbReference>
<proteinExistence type="inferred from homology"/>
<evidence type="ECO:0000313" key="8">
    <source>
        <dbReference type="Proteomes" id="UP001289374"/>
    </source>
</evidence>
<keyword evidence="3 4" id="KW-0446">Lipid-binding</keyword>
<dbReference type="GO" id="GO:0006869">
    <property type="term" value="P:lipid transport"/>
    <property type="evidence" value="ECO:0007669"/>
    <property type="project" value="InterPro"/>
</dbReference>
<dbReference type="PRINTS" id="PR00382">
    <property type="entry name" value="LIPIDTRNSFER"/>
</dbReference>
<dbReference type="EMBL" id="JACGWL010000003">
    <property type="protein sequence ID" value="KAK4406281.1"/>
    <property type="molecule type" value="Genomic_DNA"/>
</dbReference>
<gene>
    <name evidence="7" type="ORF">Sango_0634600</name>
</gene>
<reference evidence="7" key="1">
    <citation type="submission" date="2020-06" db="EMBL/GenBank/DDBJ databases">
        <authorList>
            <person name="Li T."/>
            <person name="Hu X."/>
            <person name="Zhang T."/>
            <person name="Song X."/>
            <person name="Zhang H."/>
            <person name="Dai N."/>
            <person name="Sheng W."/>
            <person name="Hou X."/>
            <person name="Wei L."/>
        </authorList>
    </citation>
    <scope>NUCLEOTIDE SEQUENCE</scope>
    <source>
        <strain evidence="7">K16</strain>
        <tissue evidence="7">Leaf</tissue>
    </source>
</reference>
<evidence type="ECO:0000256" key="2">
    <source>
        <dbReference type="ARBA" id="ARBA00022448"/>
    </source>
</evidence>
<dbReference type="SMART" id="SM00499">
    <property type="entry name" value="AAI"/>
    <property type="match status" value="1"/>
</dbReference>
<comment type="similarity">
    <text evidence="1 4">Belongs to the plant LTP family.</text>
</comment>
<dbReference type="InterPro" id="IPR036312">
    <property type="entry name" value="Bifun_inhib/LTP/seed_sf"/>
</dbReference>
<keyword evidence="2 4" id="KW-0813">Transport</keyword>